<sequence length="158" mass="17994">MGLRSALIKNKEVILYGACLALLLFLLRWFEFRFLILSNSLEIYIGLIAVVFMGLGIWVALKLAKPKKETIVIEKEIYIPAQKEFTFNESEAERLGLSKRELEVLQLLSEGLSNAEIAERLFVSLNTIKTHTSKIFEKLEVKRRTQAVEVGKRLGLIA</sequence>
<dbReference type="Pfam" id="PF00196">
    <property type="entry name" value="GerE"/>
    <property type="match status" value="1"/>
</dbReference>
<reference evidence="6 7" key="1">
    <citation type="submission" date="2024-04" db="EMBL/GenBank/DDBJ databases">
        <title>Flavobacterium sp. DGU11 16S ribosomal RNA gene Genome sequencing and assembly.</title>
        <authorList>
            <person name="Park S."/>
        </authorList>
    </citation>
    <scope>NUCLEOTIDE SEQUENCE [LARGE SCALE GENOMIC DNA]</scope>
    <source>
        <strain evidence="6 7">DGU11</strain>
    </source>
</reference>
<dbReference type="CDD" id="cd06170">
    <property type="entry name" value="LuxR_C_like"/>
    <property type="match status" value="1"/>
</dbReference>
<dbReference type="InterPro" id="IPR016032">
    <property type="entry name" value="Sig_transdc_resp-reg_C-effctor"/>
</dbReference>
<organism evidence="6 7">
    <name type="scientific">Flavobacterium arundinis</name>
    <dbReference type="NCBI Taxonomy" id="3139143"/>
    <lineage>
        <taxon>Bacteria</taxon>
        <taxon>Pseudomonadati</taxon>
        <taxon>Bacteroidota</taxon>
        <taxon>Flavobacteriia</taxon>
        <taxon>Flavobacteriales</taxon>
        <taxon>Flavobacteriaceae</taxon>
        <taxon>Flavobacterium</taxon>
    </lineage>
</organism>
<proteinExistence type="predicted"/>
<dbReference type="Gene3D" id="1.10.10.10">
    <property type="entry name" value="Winged helix-like DNA-binding domain superfamily/Winged helix DNA-binding domain"/>
    <property type="match status" value="1"/>
</dbReference>
<keyword evidence="1" id="KW-0805">Transcription regulation</keyword>
<comment type="caution">
    <text evidence="6">The sequence shown here is derived from an EMBL/GenBank/DDBJ whole genome shotgun (WGS) entry which is preliminary data.</text>
</comment>
<dbReference type="SUPFAM" id="SSF46894">
    <property type="entry name" value="C-terminal effector domain of the bipartite response regulators"/>
    <property type="match status" value="1"/>
</dbReference>
<dbReference type="PANTHER" id="PTHR44688">
    <property type="entry name" value="DNA-BINDING TRANSCRIPTIONAL ACTIVATOR DEVR_DOSR"/>
    <property type="match status" value="1"/>
</dbReference>
<evidence type="ECO:0000256" key="1">
    <source>
        <dbReference type="ARBA" id="ARBA00023015"/>
    </source>
</evidence>
<evidence type="ECO:0000259" key="5">
    <source>
        <dbReference type="PROSITE" id="PS50043"/>
    </source>
</evidence>
<dbReference type="RefSeq" id="WP_341695475.1">
    <property type="nucleotide sequence ID" value="NZ_JBBYHR010000001.1"/>
</dbReference>
<evidence type="ECO:0000313" key="7">
    <source>
        <dbReference type="Proteomes" id="UP001464555"/>
    </source>
</evidence>
<feature type="transmembrane region" description="Helical" evidence="4">
    <location>
        <begin position="12"/>
        <end position="31"/>
    </location>
</feature>
<keyword evidence="3" id="KW-0804">Transcription</keyword>
<dbReference type="PROSITE" id="PS50043">
    <property type="entry name" value="HTH_LUXR_2"/>
    <property type="match status" value="1"/>
</dbReference>
<dbReference type="InterPro" id="IPR036388">
    <property type="entry name" value="WH-like_DNA-bd_sf"/>
</dbReference>
<evidence type="ECO:0000256" key="2">
    <source>
        <dbReference type="ARBA" id="ARBA00023125"/>
    </source>
</evidence>
<dbReference type="PRINTS" id="PR00038">
    <property type="entry name" value="HTHLUXR"/>
</dbReference>
<keyword evidence="7" id="KW-1185">Reference proteome</keyword>
<evidence type="ECO:0000313" key="6">
    <source>
        <dbReference type="EMBL" id="MEL1243157.1"/>
    </source>
</evidence>
<protein>
    <submittedName>
        <fullName evidence="6">Response regulator transcription factor</fullName>
    </submittedName>
</protein>
<keyword evidence="4" id="KW-0812">Transmembrane</keyword>
<gene>
    <name evidence="6" type="ORF">AAEO56_02690</name>
</gene>
<dbReference type="EMBL" id="JBBYHR010000001">
    <property type="protein sequence ID" value="MEL1243157.1"/>
    <property type="molecule type" value="Genomic_DNA"/>
</dbReference>
<dbReference type="Proteomes" id="UP001464555">
    <property type="component" value="Unassembled WGS sequence"/>
</dbReference>
<keyword evidence="4" id="KW-0472">Membrane</keyword>
<evidence type="ECO:0000256" key="3">
    <source>
        <dbReference type="ARBA" id="ARBA00023163"/>
    </source>
</evidence>
<feature type="transmembrane region" description="Helical" evidence="4">
    <location>
        <begin position="43"/>
        <end position="61"/>
    </location>
</feature>
<dbReference type="InterPro" id="IPR000792">
    <property type="entry name" value="Tscrpt_reg_LuxR_C"/>
</dbReference>
<evidence type="ECO:0000256" key="4">
    <source>
        <dbReference type="SAM" id="Phobius"/>
    </source>
</evidence>
<feature type="domain" description="HTH luxR-type" evidence="5">
    <location>
        <begin position="90"/>
        <end position="155"/>
    </location>
</feature>
<accession>A0ABU9HUC1</accession>
<keyword evidence="2" id="KW-0238">DNA-binding</keyword>
<dbReference type="SMART" id="SM00421">
    <property type="entry name" value="HTH_LUXR"/>
    <property type="match status" value="1"/>
</dbReference>
<keyword evidence="4" id="KW-1133">Transmembrane helix</keyword>
<name>A0ABU9HUC1_9FLAO</name>
<dbReference type="PANTHER" id="PTHR44688:SF16">
    <property type="entry name" value="DNA-BINDING TRANSCRIPTIONAL ACTIVATOR DEVR_DOSR"/>
    <property type="match status" value="1"/>
</dbReference>